<evidence type="ECO:0000313" key="6">
    <source>
        <dbReference type="Proteomes" id="UP001589609"/>
    </source>
</evidence>
<keyword evidence="6" id="KW-1185">Reference proteome</keyword>
<dbReference type="PROSITE" id="PS00041">
    <property type="entry name" value="HTH_ARAC_FAMILY_1"/>
    <property type="match status" value="1"/>
</dbReference>
<sequence>MLNNVDMIEDFCVEKTKRTEAYSMKSTHRHDAYEIYYMSKGERLYFIKERTYHVKAGDLVLVNMYDLHKTTEAYSPNHERILINFKSDYIQRMANGMEESFYEIFQKFPVLRLNIKEQGAVESILRKMIEEYEDKTEGYQTYLRLLLVELLLYIYRHIKKNKIEPIEYPNSLHEKVSEIVRYINSHYMDVLTLQSLSKQFHISPYYLSRVYKEVTGFSFVEYLNQVRINEAQKLLKTTNLNVTSIAEKVGYENPTHFGRVFKTITGTSPLKYRKNGSGTNTIDV</sequence>
<dbReference type="InterPro" id="IPR003313">
    <property type="entry name" value="AraC-bd"/>
</dbReference>
<dbReference type="Proteomes" id="UP001589609">
    <property type="component" value="Unassembled WGS sequence"/>
</dbReference>
<dbReference type="SUPFAM" id="SSF51215">
    <property type="entry name" value="Regulatory protein AraC"/>
    <property type="match status" value="1"/>
</dbReference>
<gene>
    <name evidence="5" type="ORF">ACFFMS_13495</name>
</gene>
<dbReference type="RefSeq" id="WP_379949751.1">
    <property type="nucleotide sequence ID" value="NZ_JBHMAF010000071.1"/>
</dbReference>
<dbReference type="SUPFAM" id="SSF46689">
    <property type="entry name" value="Homeodomain-like"/>
    <property type="match status" value="2"/>
</dbReference>
<name>A0ABV5WGH6_9BACI</name>
<dbReference type="Pfam" id="PF12833">
    <property type="entry name" value="HTH_18"/>
    <property type="match status" value="1"/>
</dbReference>
<dbReference type="InterPro" id="IPR020449">
    <property type="entry name" value="Tscrpt_reg_AraC-type_HTH"/>
</dbReference>
<dbReference type="InterPro" id="IPR018060">
    <property type="entry name" value="HTH_AraC"/>
</dbReference>
<dbReference type="InterPro" id="IPR018062">
    <property type="entry name" value="HTH_AraC-typ_CS"/>
</dbReference>
<evidence type="ECO:0000259" key="4">
    <source>
        <dbReference type="PROSITE" id="PS01124"/>
    </source>
</evidence>
<dbReference type="InterPro" id="IPR037923">
    <property type="entry name" value="HTH-like"/>
</dbReference>
<dbReference type="Pfam" id="PF02311">
    <property type="entry name" value="AraC_binding"/>
    <property type="match status" value="1"/>
</dbReference>
<evidence type="ECO:0000256" key="3">
    <source>
        <dbReference type="ARBA" id="ARBA00023163"/>
    </source>
</evidence>
<keyword evidence="3" id="KW-0804">Transcription</keyword>
<dbReference type="PROSITE" id="PS01124">
    <property type="entry name" value="HTH_ARAC_FAMILY_2"/>
    <property type="match status" value="1"/>
</dbReference>
<accession>A0ABV5WGH6</accession>
<dbReference type="PANTHER" id="PTHR43280:SF30">
    <property type="entry name" value="MMSAB OPERON REGULATORY PROTEIN"/>
    <property type="match status" value="1"/>
</dbReference>
<dbReference type="PRINTS" id="PR00032">
    <property type="entry name" value="HTHARAC"/>
</dbReference>
<dbReference type="InterPro" id="IPR009057">
    <property type="entry name" value="Homeodomain-like_sf"/>
</dbReference>
<feature type="domain" description="HTH araC/xylS-type" evidence="4">
    <location>
        <begin position="177"/>
        <end position="275"/>
    </location>
</feature>
<protein>
    <submittedName>
        <fullName evidence="5">AraC family transcriptional regulator</fullName>
    </submittedName>
</protein>
<dbReference type="PANTHER" id="PTHR43280">
    <property type="entry name" value="ARAC-FAMILY TRANSCRIPTIONAL REGULATOR"/>
    <property type="match status" value="1"/>
</dbReference>
<comment type="caution">
    <text evidence="5">The sequence shown here is derived from an EMBL/GenBank/DDBJ whole genome shotgun (WGS) entry which is preliminary data.</text>
</comment>
<dbReference type="InterPro" id="IPR014710">
    <property type="entry name" value="RmlC-like_jellyroll"/>
</dbReference>
<dbReference type="EMBL" id="JBHMAF010000071">
    <property type="protein sequence ID" value="MFB9759440.1"/>
    <property type="molecule type" value="Genomic_DNA"/>
</dbReference>
<keyword evidence="1" id="KW-0805">Transcription regulation</keyword>
<dbReference type="SMART" id="SM00342">
    <property type="entry name" value="HTH_ARAC"/>
    <property type="match status" value="1"/>
</dbReference>
<dbReference type="Gene3D" id="1.10.10.60">
    <property type="entry name" value="Homeodomain-like"/>
    <property type="match status" value="2"/>
</dbReference>
<dbReference type="Gene3D" id="2.60.120.10">
    <property type="entry name" value="Jelly Rolls"/>
    <property type="match status" value="1"/>
</dbReference>
<organism evidence="5 6">
    <name type="scientific">Ectobacillus funiculus</name>
    <dbReference type="NCBI Taxonomy" id="137993"/>
    <lineage>
        <taxon>Bacteria</taxon>
        <taxon>Bacillati</taxon>
        <taxon>Bacillota</taxon>
        <taxon>Bacilli</taxon>
        <taxon>Bacillales</taxon>
        <taxon>Bacillaceae</taxon>
        <taxon>Ectobacillus</taxon>
    </lineage>
</organism>
<evidence type="ECO:0000256" key="2">
    <source>
        <dbReference type="ARBA" id="ARBA00023125"/>
    </source>
</evidence>
<proteinExistence type="predicted"/>
<evidence type="ECO:0000256" key="1">
    <source>
        <dbReference type="ARBA" id="ARBA00023015"/>
    </source>
</evidence>
<evidence type="ECO:0000313" key="5">
    <source>
        <dbReference type="EMBL" id="MFB9759440.1"/>
    </source>
</evidence>
<reference evidence="5 6" key="1">
    <citation type="submission" date="2024-09" db="EMBL/GenBank/DDBJ databases">
        <authorList>
            <person name="Sun Q."/>
            <person name="Mori K."/>
        </authorList>
    </citation>
    <scope>NUCLEOTIDE SEQUENCE [LARGE SCALE GENOMIC DNA]</scope>
    <source>
        <strain evidence="5 6">JCM 11201</strain>
    </source>
</reference>
<keyword evidence="2" id="KW-0238">DNA-binding</keyword>